<dbReference type="EMBL" id="LT607733">
    <property type="protein sequence ID" value="SCG16319.1"/>
    <property type="molecule type" value="Genomic_DNA"/>
</dbReference>
<accession>A0A1C5G8W6</accession>
<organism evidence="3 4">
    <name type="scientific">Micromonospora echinofusca</name>
    <dbReference type="NCBI Taxonomy" id="47858"/>
    <lineage>
        <taxon>Bacteria</taxon>
        <taxon>Bacillati</taxon>
        <taxon>Actinomycetota</taxon>
        <taxon>Actinomycetes</taxon>
        <taxon>Micromonosporales</taxon>
        <taxon>Micromonosporaceae</taxon>
        <taxon>Micromonospora</taxon>
    </lineage>
</organism>
<evidence type="ECO:0000313" key="3">
    <source>
        <dbReference type="EMBL" id="SCG16319.1"/>
    </source>
</evidence>
<name>A0A1C5G8W6_MICEH</name>
<dbReference type="Gene3D" id="2.20.25.650">
    <property type="entry name" value="Tachylectin-2-like"/>
    <property type="match status" value="1"/>
</dbReference>
<dbReference type="Gene3D" id="3.40.50.880">
    <property type="match status" value="1"/>
</dbReference>
<sequence>MGNTPHPHGMPRRRLLRDGAVIAAAVPPLLLAGPPDASAAVPRYDPQQRFVRLVGGGYGVIFAIQADGALYWYRHTGWQTGAFRWASGSGRRIGSGWHQFRAVFGGLDGSLYAVRGDGTMHYYRYRLTNSTTGAGTWISGGRIGAGFERYPRLCGFHGAFYGQNAEGELFLHQYDLVGKAWTVQGARIGGGFVGAVLQADTSGVLYAYHYGDIRWHRHLGGGTWAAGSGLRIGSGFRNFFLNDGVWFTGQGSLYAIPPNAASVRQTGVLTQYRLTNHTTAGPDRRAAWMNSGTGKRVGSGWTVQTQAGLQGYANTPSVAQGQVARIAVSTGFPSLTASIVRLAPSPGDPVVVSPPLPVTGGVQPLPVGFLRVGCGWSDRLRFPVPADWQPGLYAARLEGSDGLRRYVPFLVRPTRPTNPIAVLLPTFTYNAYNSWGGHNQYCPDWTGRRPLSVRRPSTELNVDDPGIRDHTLFSDLLLTRWMSRQGLAFDVYEDADLHGSNGWLTSYRVLVLGSHPEYWSDTMRQRLVNFQAGGGRLIYPGGNGMYERVQVDSARTVVTYRRSDGRRDIYTELGLPASQLLGTNYTDAGTYAPYQVLREHPLLAGTGLVAGSRFGRTGYNGAASGWETDGLRGLAGEASSAQVIARGENPGGGGATMVFLERPGGALVFSASSVSFVGALADDPAMSTLLRNVFDRMLASAPAVRATEVPMPRTAPAPAIPEPSTME</sequence>
<gene>
    <name evidence="3" type="ORF">GA0070610_2580</name>
</gene>
<dbReference type="InterPro" id="IPR006311">
    <property type="entry name" value="TAT_signal"/>
</dbReference>
<protein>
    <submittedName>
        <fullName evidence="3">Tachylectin</fullName>
    </submittedName>
</protein>
<dbReference type="Proteomes" id="UP000198251">
    <property type="component" value="Chromosome I"/>
</dbReference>
<evidence type="ECO:0000259" key="2">
    <source>
        <dbReference type="Pfam" id="PF20254"/>
    </source>
</evidence>
<evidence type="ECO:0000313" key="4">
    <source>
        <dbReference type="Proteomes" id="UP000198251"/>
    </source>
</evidence>
<dbReference type="PROSITE" id="PS51318">
    <property type="entry name" value="TAT"/>
    <property type="match status" value="1"/>
</dbReference>
<dbReference type="GeneID" id="95802382"/>
<feature type="domain" description="N,N-dimethylformamidase beta subunit-like C-terminal" evidence="2">
    <location>
        <begin position="372"/>
        <end position="681"/>
    </location>
</feature>
<dbReference type="InterPro" id="IPR046540">
    <property type="entry name" value="DMFA2_C"/>
</dbReference>
<dbReference type="Pfam" id="PF20254">
    <property type="entry name" value="DMFA2_C"/>
    <property type="match status" value="1"/>
</dbReference>
<dbReference type="InterPro" id="IPR023294">
    <property type="entry name" value="Tachylectin2"/>
</dbReference>
<proteinExistence type="predicted"/>
<feature type="domain" description="Tachylectin 2" evidence="1">
    <location>
        <begin position="49"/>
        <end position="189"/>
    </location>
</feature>
<dbReference type="AlphaFoldDB" id="A0A1C5G8W6"/>
<reference evidence="3 4" key="1">
    <citation type="submission" date="2016-06" db="EMBL/GenBank/DDBJ databases">
        <authorList>
            <person name="Kjaerup R.B."/>
            <person name="Dalgaard T.S."/>
            <person name="Juul-Madsen H.R."/>
        </authorList>
    </citation>
    <scope>NUCLEOTIDE SEQUENCE [LARGE SCALE GENOMIC DNA]</scope>
    <source>
        <strain evidence="3 4">DSM 43913</strain>
    </source>
</reference>
<keyword evidence="4" id="KW-1185">Reference proteome</keyword>
<evidence type="ECO:0000259" key="1">
    <source>
        <dbReference type="Pfam" id="PF14517"/>
    </source>
</evidence>
<dbReference type="RefSeq" id="WP_157747137.1">
    <property type="nucleotide sequence ID" value="NZ_JBFAAC010000023.1"/>
</dbReference>
<dbReference type="Gene3D" id="2.115.10.10">
    <property type="entry name" value="Tachylectin 2"/>
    <property type="match status" value="1"/>
</dbReference>
<dbReference type="Pfam" id="PF14517">
    <property type="entry name" value="Tachylectin"/>
    <property type="match status" value="1"/>
</dbReference>
<dbReference type="InterPro" id="IPR029062">
    <property type="entry name" value="Class_I_gatase-like"/>
</dbReference>